<evidence type="ECO:0000256" key="3">
    <source>
        <dbReference type="SAM" id="MobiDB-lite"/>
    </source>
</evidence>
<dbReference type="InterPro" id="IPR027417">
    <property type="entry name" value="P-loop_NTPase"/>
</dbReference>
<dbReference type="SUPFAM" id="SSF52540">
    <property type="entry name" value="P-loop containing nucleoside triphosphate hydrolases"/>
    <property type="match status" value="1"/>
</dbReference>
<keyword evidence="1" id="KW-0547">Nucleotide-binding</keyword>
<keyword evidence="6" id="KW-1185">Reference proteome</keyword>
<evidence type="ECO:0000256" key="1">
    <source>
        <dbReference type="ARBA" id="ARBA00022741"/>
    </source>
</evidence>
<dbReference type="Gene3D" id="3.40.50.300">
    <property type="entry name" value="P-loop containing nucleotide triphosphate hydrolases"/>
    <property type="match status" value="1"/>
</dbReference>
<gene>
    <name evidence="5" type="ordered locus">Veis_5016</name>
</gene>
<organism evidence="5 6">
    <name type="scientific">Verminephrobacter eiseniae (strain EF01-2)</name>
    <dbReference type="NCBI Taxonomy" id="391735"/>
    <lineage>
        <taxon>Bacteria</taxon>
        <taxon>Pseudomonadati</taxon>
        <taxon>Pseudomonadota</taxon>
        <taxon>Betaproteobacteria</taxon>
        <taxon>Burkholderiales</taxon>
        <taxon>Comamonadaceae</taxon>
        <taxon>Verminephrobacter</taxon>
    </lineage>
</organism>
<dbReference type="GO" id="GO:0016301">
    <property type="term" value="F:kinase activity"/>
    <property type="evidence" value="ECO:0007669"/>
    <property type="project" value="InterPro"/>
</dbReference>
<dbReference type="RefSeq" id="WP_011799399.1">
    <property type="nucleotide sequence ID" value="NC_008771.1"/>
</dbReference>
<sequence>MADYKPLTDKEIRDTAGAHYAERQAKSLPQEQPAIVLVGGQPGAGKSAASSMVKAELAMQGGYVHVDADRMRERIRVGNSKPTSEQTQADAGRLVATLRDQAIQGRRNIVEEGTFRSPDGAGKFVQGLQERGYKVELFAMATSREESLLGIYQRHELQHAAGGANPRFVSEKYHDEAMQGFESTLARTAVQLDRVRVADRSGAVLYDSAIQTNKQPNALEALAAGRKLSDNKLAEVTKAWGAVEAVARQRGAPGGYLEAVSGHAQRLEDMQKERIHGHAMNQLDANAATLARDARYAQHTGGELAKAAYFRGFHEKASEFKGIAPDFAKYDATVANRQTLRQLPDVSDLAGRAMPRQRANDGNSL</sequence>
<accession>A1WSU5</accession>
<dbReference type="OrthoDB" id="9792687at2"/>
<reference evidence="5 6" key="1">
    <citation type="submission" date="2006-12" db="EMBL/GenBank/DDBJ databases">
        <title>Complete sequence of plasmid pVEIS01 of Verminephrobacter eiseniae EF01-2.</title>
        <authorList>
            <consortium name="US DOE Joint Genome Institute"/>
            <person name="Copeland A."/>
            <person name="Lucas S."/>
            <person name="Lapidus A."/>
            <person name="Barry K."/>
            <person name="Detter J.C."/>
            <person name="Glavina del Rio T."/>
            <person name="Dalin E."/>
            <person name="Tice H."/>
            <person name="Pitluck S."/>
            <person name="Chertkov O."/>
            <person name="Brettin T."/>
            <person name="Bruce D."/>
            <person name="Han C."/>
            <person name="Tapia R."/>
            <person name="Gilna P."/>
            <person name="Schmutz J."/>
            <person name="Larimer F."/>
            <person name="Land M."/>
            <person name="Hauser L."/>
            <person name="Kyrpides N."/>
            <person name="Kim E."/>
            <person name="Stahl D."/>
            <person name="Richardson P."/>
        </authorList>
    </citation>
    <scope>NUCLEOTIDE SEQUENCE [LARGE SCALE GENOMIC DNA]</scope>
    <source>
        <strain evidence="6">EF01-2</strain>
        <plasmid evidence="6">Plasmid pVEIS01</plasmid>
    </source>
</reference>
<dbReference type="EMBL" id="CP000543">
    <property type="protein sequence ID" value="ABM60702.1"/>
    <property type="molecule type" value="Genomic_DNA"/>
</dbReference>
<geneLocation type="plasmid" evidence="5 6">
    <name>pVEIS01</name>
</geneLocation>
<protein>
    <submittedName>
        <fullName evidence="5">Zeta toxin family protein</fullName>
    </submittedName>
</protein>
<dbReference type="AlphaFoldDB" id="A1WSU5"/>
<feature type="region of interest" description="Disordered" evidence="3">
    <location>
        <begin position="346"/>
        <end position="365"/>
    </location>
</feature>
<evidence type="ECO:0000259" key="4">
    <source>
        <dbReference type="Pfam" id="PF06414"/>
    </source>
</evidence>
<keyword evidence="2" id="KW-0067">ATP-binding</keyword>
<dbReference type="eggNOG" id="COG4185">
    <property type="taxonomic scope" value="Bacteria"/>
</dbReference>
<dbReference type="HOGENOM" id="CLU_758506_0_0_4"/>
<dbReference type="GO" id="GO:0005524">
    <property type="term" value="F:ATP binding"/>
    <property type="evidence" value="ECO:0007669"/>
    <property type="project" value="UniProtKB-KW"/>
</dbReference>
<name>A1WSU5_VEREI</name>
<dbReference type="InterPro" id="IPR010488">
    <property type="entry name" value="Zeta_toxin_domain"/>
</dbReference>
<proteinExistence type="predicted"/>
<evidence type="ECO:0000256" key="2">
    <source>
        <dbReference type="ARBA" id="ARBA00022840"/>
    </source>
</evidence>
<evidence type="ECO:0000313" key="6">
    <source>
        <dbReference type="Proteomes" id="UP000000374"/>
    </source>
</evidence>
<dbReference type="GeneID" id="76463271"/>
<dbReference type="Pfam" id="PF06414">
    <property type="entry name" value="Zeta_toxin"/>
    <property type="match status" value="1"/>
</dbReference>
<evidence type="ECO:0000313" key="5">
    <source>
        <dbReference type="EMBL" id="ABM60702.1"/>
    </source>
</evidence>
<dbReference type="Proteomes" id="UP000000374">
    <property type="component" value="Plasmid pVEIS01"/>
</dbReference>
<dbReference type="KEGG" id="vei:Veis_5016"/>
<keyword evidence="5" id="KW-0614">Plasmid</keyword>
<feature type="domain" description="Zeta toxin" evidence="4">
    <location>
        <begin position="18"/>
        <end position="210"/>
    </location>
</feature>